<reference evidence="3 4" key="1">
    <citation type="submission" date="2021-09" db="EMBL/GenBank/DDBJ databases">
        <title>Isoptericola luteus sp. nov., a novel bacterium isolated from Harbin, the capital city of Heilongjiang province.</title>
        <authorList>
            <person name="Li J."/>
        </authorList>
    </citation>
    <scope>NUCLEOTIDE SEQUENCE [LARGE SCALE GENOMIC DNA]</scope>
    <source>
        <strain evidence="3 4">NEAU-Y5</strain>
    </source>
</reference>
<evidence type="ECO:0000256" key="1">
    <source>
        <dbReference type="SAM" id="MobiDB-lite"/>
    </source>
</evidence>
<dbReference type="InterPro" id="IPR033469">
    <property type="entry name" value="CYTH-like_dom_sf"/>
</dbReference>
<evidence type="ECO:0000259" key="2">
    <source>
        <dbReference type="SMART" id="SM01118"/>
    </source>
</evidence>
<dbReference type="RefSeq" id="WP_225565606.1">
    <property type="nucleotide sequence ID" value="NZ_JAIXCQ010000006.1"/>
</dbReference>
<evidence type="ECO:0000313" key="3">
    <source>
        <dbReference type="EMBL" id="MCA5893846.1"/>
    </source>
</evidence>
<dbReference type="InterPro" id="IPR023577">
    <property type="entry name" value="CYTH_domain"/>
</dbReference>
<feature type="domain" description="CYTH" evidence="2">
    <location>
        <begin position="26"/>
        <end position="194"/>
    </location>
</feature>
<feature type="region of interest" description="Disordered" evidence="1">
    <location>
        <begin position="1"/>
        <end position="23"/>
    </location>
</feature>
<keyword evidence="4" id="KW-1185">Reference proteome</keyword>
<organism evidence="3 4">
    <name type="scientific">Isoptericola luteus</name>
    <dbReference type="NCBI Taxonomy" id="2879484"/>
    <lineage>
        <taxon>Bacteria</taxon>
        <taxon>Bacillati</taxon>
        <taxon>Actinomycetota</taxon>
        <taxon>Actinomycetes</taxon>
        <taxon>Micrococcales</taxon>
        <taxon>Promicromonosporaceae</taxon>
        <taxon>Isoptericola</taxon>
    </lineage>
</organism>
<dbReference type="SMART" id="SM01118">
    <property type="entry name" value="CYTH"/>
    <property type="match status" value="1"/>
</dbReference>
<name>A0ABS7ZFQ4_9MICO</name>
<accession>A0ABS7ZFQ4</accession>
<protein>
    <submittedName>
        <fullName evidence="3">CYTH domain-containing protein</fullName>
    </submittedName>
</protein>
<dbReference type="SUPFAM" id="SSF55154">
    <property type="entry name" value="CYTH-like phosphatases"/>
    <property type="match status" value="1"/>
</dbReference>
<dbReference type="Proteomes" id="UP001319870">
    <property type="component" value="Unassembled WGS sequence"/>
</dbReference>
<evidence type="ECO:0000313" key="4">
    <source>
        <dbReference type="Proteomes" id="UP001319870"/>
    </source>
</evidence>
<sequence>MTDPADTPDSADATGASDGDESSYADFEFERRFLVRELPDSLRDAPALIVQSYFLSDGGYALRVRVQANGVEARLGPDSDARDVLELYRSQVDFAAVTVKGPSAGGTRYEAERQIDPLVGVELVRRGGAQVLKTRYAVWLGKDGWSVDVFGATNHPLIVAECERSGPVTDLQIPDFCVTELTDDRRFSNESLAVDPYRGWAASYAQELTAQGPRFRDDFGGNTILST</sequence>
<feature type="compositionally biased region" description="Low complexity" evidence="1">
    <location>
        <begin position="1"/>
        <end position="17"/>
    </location>
</feature>
<proteinExistence type="predicted"/>
<dbReference type="CDD" id="cd07891">
    <property type="entry name" value="CYTH-like_CthTTM-like_1"/>
    <property type="match status" value="1"/>
</dbReference>
<gene>
    <name evidence="3" type="ORF">LEP48_10855</name>
</gene>
<comment type="caution">
    <text evidence="3">The sequence shown here is derived from an EMBL/GenBank/DDBJ whole genome shotgun (WGS) entry which is preliminary data.</text>
</comment>
<dbReference type="PANTHER" id="PTHR40114:SF1">
    <property type="entry name" value="SLR0698 PROTEIN"/>
    <property type="match status" value="1"/>
</dbReference>
<dbReference type="EMBL" id="JAIXCQ010000006">
    <property type="protein sequence ID" value="MCA5893846.1"/>
    <property type="molecule type" value="Genomic_DNA"/>
</dbReference>
<dbReference type="InterPro" id="IPR012042">
    <property type="entry name" value="NeuTTM/CthTTM-like"/>
</dbReference>
<dbReference type="PANTHER" id="PTHR40114">
    <property type="entry name" value="SLR0698 PROTEIN"/>
    <property type="match status" value="1"/>
</dbReference>
<dbReference type="Gene3D" id="2.40.320.10">
    <property type="entry name" value="Hypothetical Protein Pfu-838710-001"/>
    <property type="match status" value="1"/>
</dbReference>